<feature type="region of interest" description="Disordered" evidence="1">
    <location>
        <begin position="80"/>
        <end position="113"/>
    </location>
</feature>
<dbReference type="RefSeq" id="WP_338437665.1">
    <property type="nucleotide sequence ID" value="NZ_JAUYVH010000012.1"/>
</dbReference>
<organism evidence="3 4">
    <name type="scientific">Keguizhuia sedimenti</name>
    <dbReference type="NCBI Taxonomy" id="3064264"/>
    <lineage>
        <taxon>Bacteria</taxon>
        <taxon>Pseudomonadati</taxon>
        <taxon>Pseudomonadota</taxon>
        <taxon>Betaproteobacteria</taxon>
        <taxon>Burkholderiales</taxon>
        <taxon>Oxalobacteraceae</taxon>
        <taxon>Keguizhuia</taxon>
    </lineage>
</organism>
<dbReference type="EMBL" id="JAUYVH010000012">
    <property type="protein sequence ID" value="MDQ9171720.1"/>
    <property type="molecule type" value="Genomic_DNA"/>
</dbReference>
<sequence>MLQNFVIPGLMGLAFLIFGLVAPSLGIPLDAKMKYGLILLGVVLMALALFLSRRVNGQIGKGGKGGIGIATGADSDAVAGRGGDAKGGQGGKGGHAIATGKGARAKGGAGGSG</sequence>
<accession>A0ABU1BRR9</accession>
<keyword evidence="4" id="KW-1185">Reference proteome</keyword>
<evidence type="ECO:0000256" key="1">
    <source>
        <dbReference type="SAM" id="MobiDB-lite"/>
    </source>
</evidence>
<protein>
    <submittedName>
        <fullName evidence="3">Uncharacterized protein</fullName>
    </submittedName>
</protein>
<evidence type="ECO:0000256" key="2">
    <source>
        <dbReference type="SAM" id="Phobius"/>
    </source>
</evidence>
<feature type="transmembrane region" description="Helical" evidence="2">
    <location>
        <begin position="36"/>
        <end position="52"/>
    </location>
</feature>
<evidence type="ECO:0000313" key="3">
    <source>
        <dbReference type="EMBL" id="MDQ9171720.1"/>
    </source>
</evidence>
<name>A0ABU1BRR9_9BURK</name>
<dbReference type="Proteomes" id="UP001225596">
    <property type="component" value="Unassembled WGS sequence"/>
</dbReference>
<evidence type="ECO:0000313" key="4">
    <source>
        <dbReference type="Proteomes" id="UP001225596"/>
    </source>
</evidence>
<comment type="caution">
    <text evidence="3">The sequence shown here is derived from an EMBL/GenBank/DDBJ whole genome shotgun (WGS) entry which is preliminary data.</text>
</comment>
<keyword evidence="2" id="KW-0812">Transmembrane</keyword>
<gene>
    <name evidence="3" type="ORF">Q8A64_15000</name>
</gene>
<feature type="compositionally biased region" description="Gly residues" evidence="1">
    <location>
        <begin position="80"/>
        <end position="94"/>
    </location>
</feature>
<keyword evidence="2" id="KW-1133">Transmembrane helix</keyword>
<proteinExistence type="predicted"/>
<reference evidence="3 4" key="1">
    <citation type="submission" date="2023-08" db="EMBL/GenBank/DDBJ databases">
        <title>Oxalobacteraceae gen .nov., isolated from river sludge outside the plant.</title>
        <authorList>
            <person name="Zhao S.Y."/>
        </authorList>
    </citation>
    <scope>NUCLEOTIDE SEQUENCE [LARGE SCALE GENOMIC DNA]</scope>
    <source>
        <strain evidence="3 4">R-40</strain>
    </source>
</reference>
<keyword evidence="2" id="KW-0472">Membrane</keyword>